<comment type="caution">
    <text evidence="1">The sequence shown here is derived from an EMBL/GenBank/DDBJ whole genome shotgun (WGS) entry which is preliminary data.</text>
</comment>
<organism evidence="1 2">
    <name type="scientific">Staurois parvus</name>
    <dbReference type="NCBI Taxonomy" id="386267"/>
    <lineage>
        <taxon>Eukaryota</taxon>
        <taxon>Metazoa</taxon>
        <taxon>Chordata</taxon>
        <taxon>Craniata</taxon>
        <taxon>Vertebrata</taxon>
        <taxon>Euteleostomi</taxon>
        <taxon>Amphibia</taxon>
        <taxon>Batrachia</taxon>
        <taxon>Anura</taxon>
        <taxon>Neobatrachia</taxon>
        <taxon>Ranoidea</taxon>
        <taxon>Ranidae</taxon>
        <taxon>Staurois</taxon>
    </lineage>
</organism>
<dbReference type="Proteomes" id="UP001162483">
    <property type="component" value="Unassembled WGS sequence"/>
</dbReference>
<evidence type="ECO:0000313" key="2">
    <source>
        <dbReference type="Proteomes" id="UP001162483"/>
    </source>
</evidence>
<name>A0ABN9DTZ9_9NEOB</name>
<accession>A0ABN9DTZ9</accession>
<sequence>MLLTLVVSGKDAPNIGGQWEGCSLHCWSVGRTTLILVMSGKDAPYIAGQWEECPLLRWSVGSILPIHWWSVLGKSSTLMVSSKNTPLMMVIHVTI</sequence>
<reference evidence="1" key="1">
    <citation type="submission" date="2023-05" db="EMBL/GenBank/DDBJ databases">
        <authorList>
            <person name="Stuckert A."/>
        </authorList>
    </citation>
    <scope>NUCLEOTIDE SEQUENCE</scope>
</reference>
<evidence type="ECO:0000313" key="1">
    <source>
        <dbReference type="EMBL" id="CAI9576119.1"/>
    </source>
</evidence>
<protein>
    <submittedName>
        <fullName evidence="1">Uncharacterized protein</fullName>
    </submittedName>
</protein>
<keyword evidence="2" id="KW-1185">Reference proteome</keyword>
<gene>
    <name evidence="1" type="ORF">SPARVUS_LOCUS8343997</name>
</gene>
<dbReference type="EMBL" id="CATNWA010014804">
    <property type="protein sequence ID" value="CAI9576119.1"/>
    <property type="molecule type" value="Genomic_DNA"/>
</dbReference>
<proteinExistence type="predicted"/>